<keyword evidence="5" id="KW-0411">Iron-sulfur</keyword>
<gene>
    <name evidence="6" type="ORF">GA0070622_2773</name>
</gene>
<keyword evidence="4" id="KW-0408">Iron</keyword>
<dbReference type="STRING" id="946078.GA0070622_2773"/>
<evidence type="ECO:0000313" key="7">
    <source>
        <dbReference type="Proteomes" id="UP000199558"/>
    </source>
</evidence>
<dbReference type="SUPFAM" id="SSF51905">
    <property type="entry name" value="FAD/NAD(P)-binding domain"/>
    <property type="match status" value="1"/>
</dbReference>
<evidence type="ECO:0000256" key="3">
    <source>
        <dbReference type="ARBA" id="ARBA00023002"/>
    </source>
</evidence>
<dbReference type="Proteomes" id="UP000199558">
    <property type="component" value="Unassembled WGS sequence"/>
</dbReference>
<dbReference type="EMBL" id="FLRH01000003">
    <property type="protein sequence ID" value="SBT65766.1"/>
    <property type="molecule type" value="Genomic_DNA"/>
</dbReference>
<dbReference type="GO" id="GO:0016491">
    <property type="term" value="F:oxidoreductase activity"/>
    <property type="evidence" value="ECO:0007669"/>
    <property type="project" value="UniProtKB-KW"/>
</dbReference>
<dbReference type="GO" id="GO:0046872">
    <property type="term" value="F:metal ion binding"/>
    <property type="evidence" value="ECO:0007669"/>
    <property type="project" value="UniProtKB-KW"/>
</dbReference>
<evidence type="ECO:0000256" key="4">
    <source>
        <dbReference type="ARBA" id="ARBA00023004"/>
    </source>
</evidence>
<sequence>MTPQPHRKDFDEHTFDLVVVGGGLAGLCAALAAARGGTRTAIVQDRPMFGGNSSSEVRVVPHGASHGAAWGAETGIVHELILADRATNHESFFDHGLINSLYDLTLFEAARSEPLLTTFMNTSVRGVLADDLAEPDGRYTRRVVAVHGSQLGSEKELLLRARQFVDASGDGTVGSLAGAEHRYGRESRATFGEPLAPAEADETTLGSTITMRAKKIDRPAPYTPPAWIARYTSPDDFVMDRRLYHIEKEQFGGYWWLEVNNPFHQIDDYEAIRDELHRHVLGVWNYLKNHSPEKERFTNYVLEWIGQIPGKRESRRFVGDVTVTEQDCHADRRWPDGVAYASWWIDLHIKGGINNREAPGERENIDKRYSDYIRVVPFSLPLRAFYSRNVENLWLAGRIYSVSHIALGPVRVQQTLAAAGQAVGLAAAHALRHGVTPRALADPDGPYIQPLRQDLLRHDARLLGVRNTDPTDLARTANVTASSSVPLALPDPIGLPDTKHRWQPLDTDRAQVVPLTTGRVDEVAVYLRHTGDTATEVTVELEELQRIWDREHGKPVASAMLRVPPGHEGWLAVPLDAAVTPDRPHRVILRAGGPATADVAWATATPMPVGTVAQYLCVSPGGPEDKNAHLDCLSPAEVDLPAYELWRQFRKGAHGLRLTPEQRPYEARYAVNGAAWPEDLPNLWASAPIGQDPEWLRLDWPEPVTFRHVRLSFDTDLDAGCDKRPGFYRAPQCARDWRLAALVDGEWTELHRETGNIQRHRVVRLHAPVTTTAVRVEIHAVHDDTATFGARIFEVRVHAD</sequence>
<organism evidence="6 7">
    <name type="scientific">Micromonospora sediminicola</name>
    <dbReference type="NCBI Taxonomy" id="946078"/>
    <lineage>
        <taxon>Bacteria</taxon>
        <taxon>Bacillati</taxon>
        <taxon>Actinomycetota</taxon>
        <taxon>Actinomycetes</taxon>
        <taxon>Micromonosporales</taxon>
        <taxon>Micromonosporaceae</taxon>
        <taxon>Micromonospora</taxon>
    </lineage>
</organism>
<evidence type="ECO:0000256" key="1">
    <source>
        <dbReference type="ARBA" id="ARBA00022485"/>
    </source>
</evidence>
<keyword evidence="7" id="KW-1185">Reference proteome</keyword>
<evidence type="ECO:0000313" key="6">
    <source>
        <dbReference type="EMBL" id="SBT65766.1"/>
    </source>
</evidence>
<evidence type="ECO:0000256" key="2">
    <source>
        <dbReference type="ARBA" id="ARBA00022723"/>
    </source>
</evidence>
<protein>
    <submittedName>
        <fullName evidence="6">FAD dependent oxidoreductase</fullName>
    </submittedName>
</protein>
<dbReference type="PANTHER" id="PTHR43498:SF1">
    <property type="entry name" value="COB--COM HETERODISULFIDE REDUCTASE IRON-SULFUR SUBUNIT A"/>
    <property type="match status" value="1"/>
</dbReference>
<keyword evidence="2" id="KW-0479">Metal-binding</keyword>
<dbReference type="InterPro" id="IPR039650">
    <property type="entry name" value="HdrA-like"/>
</dbReference>
<keyword evidence="1" id="KW-0004">4Fe-4S</keyword>
<name>A0A1A9B9L6_9ACTN</name>
<dbReference type="SUPFAM" id="SSF49785">
    <property type="entry name" value="Galactose-binding domain-like"/>
    <property type="match status" value="1"/>
</dbReference>
<evidence type="ECO:0000256" key="5">
    <source>
        <dbReference type="ARBA" id="ARBA00023014"/>
    </source>
</evidence>
<dbReference type="PANTHER" id="PTHR43498">
    <property type="entry name" value="FERREDOXIN:COB-COM HETERODISULFIDE REDUCTASE SUBUNIT A"/>
    <property type="match status" value="1"/>
</dbReference>
<proteinExistence type="predicted"/>
<dbReference type="Gene3D" id="2.60.120.260">
    <property type="entry name" value="Galactose-binding domain-like"/>
    <property type="match status" value="1"/>
</dbReference>
<dbReference type="InterPro" id="IPR008979">
    <property type="entry name" value="Galactose-bd-like_sf"/>
</dbReference>
<dbReference type="Gene3D" id="3.50.50.60">
    <property type="entry name" value="FAD/NAD(P)-binding domain"/>
    <property type="match status" value="1"/>
</dbReference>
<dbReference type="OrthoDB" id="177652at2"/>
<dbReference type="GO" id="GO:0051539">
    <property type="term" value="F:4 iron, 4 sulfur cluster binding"/>
    <property type="evidence" value="ECO:0007669"/>
    <property type="project" value="UniProtKB-KW"/>
</dbReference>
<reference evidence="7" key="1">
    <citation type="submission" date="2016-06" db="EMBL/GenBank/DDBJ databases">
        <authorList>
            <person name="Varghese N."/>
            <person name="Submissions Spin"/>
        </authorList>
    </citation>
    <scope>NUCLEOTIDE SEQUENCE [LARGE SCALE GENOMIC DNA]</scope>
    <source>
        <strain evidence="7">DSM 45794</strain>
    </source>
</reference>
<dbReference type="RefSeq" id="WP_091573661.1">
    <property type="nucleotide sequence ID" value="NZ_FLRH01000003.1"/>
</dbReference>
<dbReference type="InterPro" id="IPR036188">
    <property type="entry name" value="FAD/NAD-bd_sf"/>
</dbReference>
<keyword evidence="3" id="KW-0560">Oxidoreductase</keyword>
<dbReference type="AlphaFoldDB" id="A0A1A9B9L6"/>
<accession>A0A1A9B9L6</accession>
<dbReference type="Pfam" id="PF12831">
    <property type="entry name" value="FAD_oxidored"/>
    <property type="match status" value="1"/>
</dbReference>